<dbReference type="Pfam" id="PF02181">
    <property type="entry name" value="FH2"/>
    <property type="match status" value="1"/>
</dbReference>
<feature type="compositionally biased region" description="Low complexity" evidence="2">
    <location>
        <begin position="287"/>
        <end position="297"/>
    </location>
</feature>
<dbReference type="PANTHER" id="PTHR45920">
    <property type="entry name" value="FORMIN HOMOLOGY 2 DOMAIN CONTAINING, ISOFORM I"/>
    <property type="match status" value="1"/>
</dbReference>
<evidence type="ECO:0000259" key="3">
    <source>
        <dbReference type="PROSITE" id="PS51444"/>
    </source>
</evidence>
<dbReference type="Gene3D" id="1.20.58.2220">
    <property type="entry name" value="Formin, FH2 domain"/>
    <property type="match status" value="1"/>
</dbReference>
<dbReference type="GO" id="GO:0030866">
    <property type="term" value="P:cortical actin cytoskeleton organization"/>
    <property type="evidence" value="ECO:0007669"/>
    <property type="project" value="TreeGrafter"/>
</dbReference>
<proteinExistence type="predicted"/>
<dbReference type="Proteomes" id="UP000186817">
    <property type="component" value="Unassembled WGS sequence"/>
</dbReference>
<feature type="compositionally biased region" description="Low complexity" evidence="2">
    <location>
        <begin position="221"/>
        <end position="230"/>
    </location>
</feature>
<feature type="region of interest" description="Disordered" evidence="2">
    <location>
        <begin position="66"/>
        <end position="398"/>
    </location>
</feature>
<reference evidence="4 5" key="1">
    <citation type="submission" date="2016-02" db="EMBL/GenBank/DDBJ databases">
        <title>Genome analysis of coral dinoflagellate symbionts highlights evolutionary adaptations to a symbiotic lifestyle.</title>
        <authorList>
            <person name="Aranda M."/>
            <person name="Li Y."/>
            <person name="Liew Y.J."/>
            <person name="Baumgarten S."/>
            <person name="Simakov O."/>
            <person name="Wilson M."/>
            <person name="Piel J."/>
            <person name="Ashoor H."/>
            <person name="Bougouffa S."/>
            <person name="Bajic V.B."/>
            <person name="Ryu T."/>
            <person name="Ravasi T."/>
            <person name="Bayer T."/>
            <person name="Micklem G."/>
            <person name="Kim H."/>
            <person name="Bhak J."/>
            <person name="Lajeunesse T.C."/>
            <person name="Voolstra C.R."/>
        </authorList>
    </citation>
    <scope>NUCLEOTIDE SEQUENCE [LARGE SCALE GENOMIC DNA]</scope>
    <source>
        <strain evidence="4 5">CCMP2467</strain>
    </source>
</reference>
<protein>
    <submittedName>
        <fullName evidence="4">Formin-2</fullName>
    </submittedName>
</protein>
<dbReference type="PROSITE" id="PS51444">
    <property type="entry name" value="FH2"/>
    <property type="match status" value="1"/>
</dbReference>
<feature type="compositionally biased region" description="Low complexity" evidence="2">
    <location>
        <begin position="255"/>
        <end position="275"/>
    </location>
</feature>
<keyword evidence="1" id="KW-0175">Coiled coil</keyword>
<dbReference type="EMBL" id="LSRX01000013">
    <property type="protein sequence ID" value="OLQ14627.1"/>
    <property type="molecule type" value="Genomic_DNA"/>
</dbReference>
<feature type="coiled-coil region" evidence="1">
    <location>
        <begin position="710"/>
        <end position="773"/>
    </location>
</feature>
<dbReference type="PANTHER" id="PTHR45920:SF7">
    <property type="entry name" value="FORMIN-G"/>
    <property type="match status" value="1"/>
</dbReference>
<dbReference type="SMART" id="SM00498">
    <property type="entry name" value="FH2"/>
    <property type="match status" value="1"/>
</dbReference>
<dbReference type="OrthoDB" id="1668162at2759"/>
<dbReference type="GO" id="GO:0005737">
    <property type="term" value="C:cytoplasm"/>
    <property type="evidence" value="ECO:0007669"/>
    <property type="project" value="UniProtKB-ARBA"/>
</dbReference>
<comment type="caution">
    <text evidence="4">The sequence shown here is derived from an EMBL/GenBank/DDBJ whole genome shotgun (WGS) entry which is preliminary data.</text>
</comment>
<feature type="compositionally biased region" description="Gly residues" evidence="2">
    <location>
        <begin position="365"/>
        <end position="378"/>
    </location>
</feature>
<accession>A0A1Q9F4Q3</accession>
<dbReference type="InterPro" id="IPR015425">
    <property type="entry name" value="FH2_Formin"/>
</dbReference>
<sequence>MEATTTEDEGIVLVLSVLVITAYDREHHVDEADFAHAYVWLAVRISPYCEILLPGGRDAAPTLESLGDFLGEDEPAGAARRPVGLASGKQGLRTEEMWGGPSSSLRGADAPQAEGDTAAGPESHAPAIPVAGSAASTEGAPISEPKDIPGAQSDVQSSDSPAESPPKTGAKGPPKKGGKAGKGPPLPGTTGELCAVPDAAASAVPEEASTPICVSSPSSEAKAAPKPKGPFAKKGKGPPLPGQAGKGPPEADTSPAASAPEEQAAAEGAKAAGPPGKKGGKGPPLPGHKAAGAAAEAAEGHPTPSADEPKTSPEVPKIKGPGKKGGKGPPLPGAKAPADAEPAKDAPPTPESSAKGKGPPPPGGKGPSKGPGKGPAGKGKGKGKEPLQLRQPKIKPKQNMKQLWWSRFLFGKHLKEGEGIWNETDKEKVQLGAQVIHLMENRFGRGAGAVAKEAQKPAASDAPKEAPKAIRIITDPNLIVGKEAAVRSLPPAEEVAAALLKLDAVVLSPTHLNVIKEHASPQPAQVSQLEECRKEHPTVPFALPEEYMWHISRVPAYQARISCWTFVLSYKETTGACSTMLGEFQLIEEAIHQSRALRQLLALILQVGNYLNGGTDRGQADGFDLETLAKLDGVKDNVSPSKDVRHLIFELFFCGAAELGELVSEEAQQCYDRAAQLVEDLAPLLKKVSRAVQRDAEGTMKLSKNVRVGLEDAEDGVKELAQQLAQQQEALQAALQCTDDPVDPLKLFMAAELTSAKAEIGALEKQAANCRERYTTLLKYFNHSGMKSSDFMLLWDNLLIPEDIVLGFPLSLLKKHIMPRFCSPQAVPGLNDLLVLWGLRQPDKKPVVRRSQRARPIRRRMPSAKSPEISAVVKAKGAAAQWRLRVKPSGSVRYSFDKRAPGGHFGKQLTSVPKPLPKWRGPAMEGGALPLEPFFEHDADVDVKIMEL</sequence>
<dbReference type="GO" id="GO:0051015">
    <property type="term" value="F:actin filament binding"/>
    <property type="evidence" value="ECO:0007669"/>
    <property type="project" value="TreeGrafter"/>
</dbReference>
<dbReference type="AlphaFoldDB" id="A0A1Q9F4Q3"/>
<keyword evidence="5" id="KW-1185">Reference proteome</keyword>
<evidence type="ECO:0000256" key="1">
    <source>
        <dbReference type="SAM" id="Coils"/>
    </source>
</evidence>
<evidence type="ECO:0000313" key="5">
    <source>
        <dbReference type="Proteomes" id="UP000186817"/>
    </source>
</evidence>
<dbReference type="InterPro" id="IPR042201">
    <property type="entry name" value="FH2_Formin_sf"/>
</dbReference>
<organism evidence="4 5">
    <name type="scientific">Symbiodinium microadriaticum</name>
    <name type="common">Dinoflagellate</name>
    <name type="synonym">Zooxanthella microadriatica</name>
    <dbReference type="NCBI Taxonomy" id="2951"/>
    <lineage>
        <taxon>Eukaryota</taxon>
        <taxon>Sar</taxon>
        <taxon>Alveolata</taxon>
        <taxon>Dinophyceae</taxon>
        <taxon>Suessiales</taxon>
        <taxon>Symbiodiniaceae</taxon>
        <taxon>Symbiodinium</taxon>
    </lineage>
</organism>
<name>A0A1Q9F4Q3_SYMMI</name>
<feature type="domain" description="FH2" evidence="3">
    <location>
        <begin position="390"/>
        <end position="784"/>
    </location>
</feature>
<evidence type="ECO:0000256" key="2">
    <source>
        <dbReference type="SAM" id="MobiDB-lite"/>
    </source>
</evidence>
<gene>
    <name evidence="4" type="primary">FMN2</name>
    <name evidence="4" type="ORF">AK812_SmicGene1229</name>
</gene>
<dbReference type="GO" id="GO:0005856">
    <property type="term" value="C:cytoskeleton"/>
    <property type="evidence" value="ECO:0007669"/>
    <property type="project" value="TreeGrafter"/>
</dbReference>
<evidence type="ECO:0000313" key="4">
    <source>
        <dbReference type="EMBL" id="OLQ14627.1"/>
    </source>
</evidence>
<dbReference type="SUPFAM" id="SSF101447">
    <property type="entry name" value="Formin homology 2 domain (FH2 domain)"/>
    <property type="match status" value="1"/>
</dbReference>